<evidence type="ECO:0000313" key="2">
    <source>
        <dbReference type="Proteomes" id="UP001417504"/>
    </source>
</evidence>
<dbReference type="Proteomes" id="UP001417504">
    <property type="component" value="Unassembled WGS sequence"/>
</dbReference>
<dbReference type="NCBIfam" id="TIGR01589">
    <property type="entry name" value="A_thal_3526"/>
    <property type="match status" value="1"/>
</dbReference>
<dbReference type="EMBL" id="JBBNAE010000010">
    <property type="protein sequence ID" value="KAK9090386.1"/>
    <property type="molecule type" value="Genomic_DNA"/>
</dbReference>
<evidence type="ECO:0000313" key="1">
    <source>
        <dbReference type="EMBL" id="KAK9090386.1"/>
    </source>
</evidence>
<organism evidence="1 2">
    <name type="scientific">Stephania japonica</name>
    <dbReference type="NCBI Taxonomy" id="461633"/>
    <lineage>
        <taxon>Eukaryota</taxon>
        <taxon>Viridiplantae</taxon>
        <taxon>Streptophyta</taxon>
        <taxon>Embryophyta</taxon>
        <taxon>Tracheophyta</taxon>
        <taxon>Spermatophyta</taxon>
        <taxon>Magnoliopsida</taxon>
        <taxon>Ranunculales</taxon>
        <taxon>Menispermaceae</taxon>
        <taxon>Menispermoideae</taxon>
        <taxon>Cissampelideae</taxon>
        <taxon>Stephania</taxon>
    </lineage>
</organism>
<name>A0AAP0EBT5_9MAGN</name>
<gene>
    <name evidence="1" type="ORF">Sjap_023563</name>
</gene>
<accession>A0AAP0EBT5</accession>
<comment type="caution">
    <text evidence="1">The sequence shown here is derived from an EMBL/GenBank/DDBJ whole genome shotgun (WGS) entry which is preliminary data.</text>
</comment>
<reference evidence="1 2" key="1">
    <citation type="submission" date="2024-01" db="EMBL/GenBank/DDBJ databases">
        <title>Genome assemblies of Stephania.</title>
        <authorList>
            <person name="Yang L."/>
        </authorList>
    </citation>
    <scope>NUCLEOTIDE SEQUENCE [LARGE SCALE GENOMIC DNA]</scope>
    <source>
        <strain evidence="1">QJT</strain>
        <tissue evidence="1">Leaf</tissue>
    </source>
</reference>
<dbReference type="PANTHER" id="PTHR31871">
    <property type="entry name" value="OS02G0137100 PROTEIN"/>
    <property type="match status" value="1"/>
</dbReference>
<dbReference type="Pfam" id="PF09713">
    <property type="entry name" value="A_thal_3526"/>
    <property type="match status" value="1"/>
</dbReference>
<protein>
    <recommendedName>
        <fullName evidence="3">Angiotensin-converting enzyme 2</fullName>
    </recommendedName>
</protein>
<proteinExistence type="predicted"/>
<keyword evidence="2" id="KW-1185">Reference proteome</keyword>
<evidence type="ECO:0008006" key="3">
    <source>
        <dbReference type="Google" id="ProtNLM"/>
    </source>
</evidence>
<dbReference type="InterPro" id="IPR006476">
    <property type="entry name" value="CHP01589_pln"/>
</dbReference>
<dbReference type="PANTHER" id="PTHR31871:SF5">
    <property type="entry name" value="TRANSMEMBRANE PROTEIN"/>
    <property type="match status" value="1"/>
</dbReference>
<dbReference type="AlphaFoldDB" id="A0AAP0EBT5"/>
<sequence length="86" mass="10108">MLSHEHNHLPCLHCHPHSYIRMVQHLIERCLLHRMSQDDCVEALEKHASIQPLVTLTVWKELMKENEAFFHAYSHGIHPSFKASQC</sequence>